<gene>
    <name evidence="2" type="ORF">VTK73DRAFT_5249</name>
</gene>
<proteinExistence type="predicted"/>
<feature type="region of interest" description="Disordered" evidence="1">
    <location>
        <begin position="62"/>
        <end position="119"/>
    </location>
</feature>
<feature type="compositionally biased region" description="Low complexity" evidence="1">
    <location>
        <begin position="69"/>
        <end position="97"/>
    </location>
</feature>
<reference evidence="2 3" key="1">
    <citation type="journal article" date="2024" name="Commun. Biol.">
        <title>Comparative genomic analysis of thermophilic fungi reveals convergent evolutionary adaptations and gene losses.</title>
        <authorList>
            <person name="Steindorff A.S."/>
            <person name="Aguilar-Pontes M.V."/>
            <person name="Robinson A.J."/>
            <person name="Andreopoulos B."/>
            <person name="LaButti K."/>
            <person name="Kuo A."/>
            <person name="Mondo S."/>
            <person name="Riley R."/>
            <person name="Otillar R."/>
            <person name="Haridas S."/>
            <person name="Lipzen A."/>
            <person name="Grimwood J."/>
            <person name="Schmutz J."/>
            <person name="Clum A."/>
            <person name="Reid I.D."/>
            <person name="Moisan M.C."/>
            <person name="Butler G."/>
            <person name="Nguyen T.T.M."/>
            <person name="Dewar K."/>
            <person name="Conant G."/>
            <person name="Drula E."/>
            <person name="Henrissat B."/>
            <person name="Hansel C."/>
            <person name="Singer S."/>
            <person name="Hutchinson M.I."/>
            <person name="de Vries R.P."/>
            <person name="Natvig D.O."/>
            <person name="Powell A.J."/>
            <person name="Tsang A."/>
            <person name="Grigoriev I.V."/>
        </authorList>
    </citation>
    <scope>NUCLEOTIDE SEQUENCE [LARGE SCALE GENOMIC DNA]</scope>
    <source>
        <strain evidence="2 3">ATCC 24622</strain>
    </source>
</reference>
<dbReference type="Proteomes" id="UP001586593">
    <property type="component" value="Unassembled WGS sequence"/>
</dbReference>
<evidence type="ECO:0000313" key="2">
    <source>
        <dbReference type="EMBL" id="KAL1835964.1"/>
    </source>
</evidence>
<feature type="region of interest" description="Disordered" evidence="1">
    <location>
        <begin position="1"/>
        <end position="23"/>
    </location>
</feature>
<evidence type="ECO:0000313" key="3">
    <source>
        <dbReference type="Proteomes" id="UP001586593"/>
    </source>
</evidence>
<comment type="caution">
    <text evidence="2">The sequence shown here is derived from an EMBL/GenBank/DDBJ whole genome shotgun (WGS) entry which is preliminary data.</text>
</comment>
<sequence>MWPRMGKRTRELLHGGQHKAGRTENLPQFLGQAAAVSLSLKVMALNLRDPRPRAILLALPCPDQHRGASSSSSSSSSSRCIDIRPLSPRSFPLLRSLVGPRPDPAPQADASPLDPPPPLQAELVRQRARRRGLAVGRGALAPAPLPPAHGPAGGPLDGQARAADGVPGPGRLRTRGGERGAAARGQEPPLRRRQPEEVRERSAAGRGAVVVRGAAGAGVVRRGGAAGVVGWEERGGSAGSGHTLT</sequence>
<name>A0ABR3V2G5_9PEZI</name>
<dbReference type="EMBL" id="JAZHXJ010002952">
    <property type="protein sequence ID" value="KAL1835964.1"/>
    <property type="molecule type" value="Genomic_DNA"/>
</dbReference>
<organism evidence="2 3">
    <name type="scientific">Phialemonium thermophilum</name>
    <dbReference type="NCBI Taxonomy" id="223376"/>
    <lineage>
        <taxon>Eukaryota</taxon>
        <taxon>Fungi</taxon>
        <taxon>Dikarya</taxon>
        <taxon>Ascomycota</taxon>
        <taxon>Pezizomycotina</taxon>
        <taxon>Sordariomycetes</taxon>
        <taxon>Sordariomycetidae</taxon>
        <taxon>Cephalothecales</taxon>
        <taxon>Cephalothecaceae</taxon>
        <taxon>Phialemonium</taxon>
    </lineage>
</organism>
<evidence type="ECO:0000256" key="1">
    <source>
        <dbReference type="SAM" id="MobiDB-lite"/>
    </source>
</evidence>
<feature type="compositionally biased region" description="Basic and acidic residues" evidence="1">
    <location>
        <begin position="189"/>
        <end position="203"/>
    </location>
</feature>
<accession>A0ABR3V2G5</accession>
<protein>
    <submittedName>
        <fullName evidence="2">Uncharacterized protein</fullName>
    </submittedName>
</protein>
<feature type="region of interest" description="Disordered" evidence="1">
    <location>
        <begin position="139"/>
        <end position="207"/>
    </location>
</feature>
<keyword evidence="3" id="KW-1185">Reference proteome</keyword>